<evidence type="ECO:0000256" key="1">
    <source>
        <dbReference type="RuleBase" id="RU003544"/>
    </source>
</evidence>
<evidence type="ECO:0000313" key="4">
    <source>
        <dbReference type="EMBL" id="EOP45889.1"/>
    </source>
</evidence>
<dbReference type="InterPro" id="IPR014746">
    <property type="entry name" value="Gln_synth/guanido_kin_cat_dom"/>
</dbReference>
<dbReference type="RefSeq" id="WP_016119325.1">
    <property type="nucleotide sequence ID" value="NZ_KB976675.1"/>
</dbReference>
<reference evidence="5" key="1">
    <citation type="submission" date="2012-12" db="EMBL/GenBank/DDBJ databases">
        <title>The genome sequence of Bacillus cereus VD146.</title>
        <authorList>
            <consortium name="The Broad Institute Genome Sequencing Platform"/>
            <consortium name="The Broad Institute Genome Sequencing Center for Infectious Disease"/>
            <person name="Feldgarden M."/>
            <person name="Van der Auwera G.A."/>
            <person name="Mahillon J."/>
            <person name="Duprez V."/>
            <person name="Timmery S."/>
            <person name="Mattelet C."/>
            <person name="Dierick K."/>
            <person name="Sun M."/>
            <person name="Yu Z."/>
            <person name="Zhu L."/>
            <person name="Hu X."/>
            <person name="Shank E.B."/>
            <person name="Swiecicka I."/>
            <person name="Hansen B.M."/>
            <person name="Andrup L."/>
            <person name="Walker B."/>
            <person name="Young S.K."/>
            <person name="Zeng Q."/>
            <person name="Gargeya S."/>
            <person name="Fitzgerald M."/>
            <person name="Haas B."/>
            <person name="Abouelleil A."/>
            <person name="Alvarado L."/>
            <person name="Arachchi H.M."/>
            <person name="Berlin A.M."/>
            <person name="Chapman S.B."/>
            <person name="Dewar J."/>
            <person name="Goldberg J."/>
            <person name="Griggs A."/>
            <person name="Gujja S."/>
            <person name="Hansen M."/>
            <person name="Howarth C."/>
            <person name="Imamovic A."/>
            <person name="Larimer J."/>
            <person name="McCowan C."/>
            <person name="Murphy C."/>
            <person name="Neiman D."/>
            <person name="Pearson M."/>
            <person name="Priest M."/>
            <person name="Roberts A."/>
            <person name="Saif S."/>
            <person name="Shea T."/>
            <person name="Sisk P."/>
            <person name="Sykes S."/>
            <person name="Wortman J."/>
            <person name="Nusbaum C."/>
            <person name="Birren B."/>
        </authorList>
    </citation>
    <scope>NUCLEOTIDE SEQUENCE [LARGE SCALE GENOMIC DNA]</scope>
    <source>
        <strain evidence="5">VD146</strain>
    </source>
</reference>
<proteinExistence type="inferred from homology"/>
<sequence length="102" mass="12008">MWILKMLFNYRVKPSLLKSRYGVEKENRQVDLVESSTETSKSVSIRDTRSYIQQDFAEVQMKFIQLNSKTLEDMINYLAAIREIPSLSVDKNKMLWPLISKC</sequence>
<dbReference type="AlphaFoldDB" id="R8NHU4"/>
<dbReference type="InterPro" id="IPR007370">
    <property type="entry name" value="Glu_cys_ligase"/>
</dbReference>
<comment type="catalytic activity">
    <reaction evidence="2">
        <text>L-cysteine + L-glutamate + ATP = gamma-L-glutamyl-L-cysteine + ADP + phosphate + H(+)</text>
        <dbReference type="Rhea" id="RHEA:13285"/>
        <dbReference type="ChEBI" id="CHEBI:15378"/>
        <dbReference type="ChEBI" id="CHEBI:29985"/>
        <dbReference type="ChEBI" id="CHEBI:30616"/>
        <dbReference type="ChEBI" id="CHEBI:35235"/>
        <dbReference type="ChEBI" id="CHEBI:43474"/>
        <dbReference type="ChEBI" id="CHEBI:58173"/>
        <dbReference type="ChEBI" id="CHEBI:456216"/>
        <dbReference type="EC" id="6.3.2.2"/>
    </reaction>
</comment>
<evidence type="ECO:0000256" key="2">
    <source>
        <dbReference type="RuleBase" id="RU004391"/>
    </source>
</evidence>
<accession>R8NHU4</accession>
<dbReference type="HOGENOM" id="CLU_2340859_0_0_9"/>
<feature type="domain" description="Glutamate--cysteine ligase" evidence="3">
    <location>
        <begin position="5"/>
        <end position="98"/>
    </location>
</feature>
<keyword evidence="1" id="KW-0436">Ligase</keyword>
<comment type="similarity">
    <text evidence="1">Belongs to the glutamate--cysteine ligase type 1 family.</text>
</comment>
<evidence type="ECO:0000313" key="5">
    <source>
        <dbReference type="Proteomes" id="UP000014020"/>
    </source>
</evidence>
<dbReference type="EMBL" id="AHFE01000022">
    <property type="protein sequence ID" value="EOP45889.1"/>
    <property type="molecule type" value="Genomic_DNA"/>
</dbReference>
<dbReference type="GO" id="GO:0006750">
    <property type="term" value="P:glutathione biosynthetic process"/>
    <property type="evidence" value="ECO:0007669"/>
    <property type="project" value="UniProtKB-UniPathway"/>
</dbReference>
<protein>
    <recommendedName>
        <fullName evidence="2">Glutamate--cysteine ligase</fullName>
        <ecNumber evidence="2">6.3.2.2</ecNumber>
    </recommendedName>
</protein>
<comment type="pathway">
    <text evidence="2">Sulfur metabolism; glutathione biosynthesis; glutathione from L-cysteine and L-glutamate: step 1/2.</text>
</comment>
<dbReference type="SUPFAM" id="SSF55931">
    <property type="entry name" value="Glutamine synthetase/guanido kinase"/>
    <property type="match status" value="1"/>
</dbReference>
<dbReference type="GO" id="GO:0004357">
    <property type="term" value="F:glutamate-cysteine ligase activity"/>
    <property type="evidence" value="ECO:0007669"/>
    <property type="project" value="UniProtKB-EC"/>
</dbReference>
<evidence type="ECO:0000259" key="3">
    <source>
        <dbReference type="Pfam" id="PF04262"/>
    </source>
</evidence>
<name>R8NHU4_BACCX</name>
<dbReference type="Pfam" id="PF04262">
    <property type="entry name" value="Glu_cys_ligase"/>
    <property type="match status" value="1"/>
</dbReference>
<keyword evidence="1" id="KW-0317">Glutathione biosynthesis</keyword>
<comment type="caution">
    <text evidence="4">The sequence shown here is derived from an EMBL/GenBank/DDBJ whole genome shotgun (WGS) entry which is preliminary data.</text>
</comment>
<dbReference type="UniPathway" id="UPA00142">
    <property type="reaction ID" value="UER00209"/>
</dbReference>
<dbReference type="Proteomes" id="UP000014020">
    <property type="component" value="Unassembled WGS sequence"/>
</dbReference>
<organism evidence="4 5">
    <name type="scientific">Bacillus cereus (strain VD146)</name>
    <dbReference type="NCBI Taxonomy" id="1053236"/>
    <lineage>
        <taxon>Bacteria</taxon>
        <taxon>Bacillati</taxon>
        <taxon>Bacillota</taxon>
        <taxon>Bacilli</taxon>
        <taxon>Bacillales</taxon>
        <taxon>Bacillaceae</taxon>
        <taxon>Bacillus</taxon>
        <taxon>Bacillus cereus group</taxon>
    </lineage>
</organism>
<dbReference type="EC" id="6.3.2.2" evidence="2"/>
<gene>
    <name evidence="4" type="ORF">IK1_04329</name>
</gene>
<dbReference type="Gene3D" id="3.30.590.20">
    <property type="match status" value="1"/>
</dbReference>